<organism evidence="1 2">
    <name type="scientific">Ensete ventricosum</name>
    <name type="common">Abyssinian banana</name>
    <name type="synonym">Musa ensete</name>
    <dbReference type="NCBI Taxonomy" id="4639"/>
    <lineage>
        <taxon>Eukaryota</taxon>
        <taxon>Viridiplantae</taxon>
        <taxon>Streptophyta</taxon>
        <taxon>Embryophyta</taxon>
        <taxon>Tracheophyta</taxon>
        <taxon>Spermatophyta</taxon>
        <taxon>Magnoliopsida</taxon>
        <taxon>Liliopsida</taxon>
        <taxon>Zingiberales</taxon>
        <taxon>Musaceae</taxon>
        <taxon>Ensete</taxon>
    </lineage>
</organism>
<proteinExistence type="predicted"/>
<evidence type="ECO:0000313" key="2">
    <source>
        <dbReference type="Proteomes" id="UP000287651"/>
    </source>
</evidence>
<dbReference type="AlphaFoldDB" id="A0A444DUW2"/>
<evidence type="ECO:0000313" key="1">
    <source>
        <dbReference type="EMBL" id="RRT41595.1"/>
    </source>
</evidence>
<gene>
    <name evidence="1" type="ORF">B296_00057714</name>
</gene>
<accession>A0A444DUW2</accession>
<reference evidence="1 2" key="1">
    <citation type="journal article" date="2014" name="Agronomy (Basel)">
        <title>A Draft Genome Sequence for Ensete ventricosum, the Drought-Tolerant Tree Against Hunger.</title>
        <authorList>
            <person name="Harrison J."/>
            <person name="Moore K.A."/>
            <person name="Paszkiewicz K."/>
            <person name="Jones T."/>
            <person name="Grant M."/>
            <person name="Ambacheew D."/>
            <person name="Muzemil S."/>
            <person name="Studholme D.J."/>
        </authorList>
    </citation>
    <scope>NUCLEOTIDE SEQUENCE [LARGE SCALE GENOMIC DNA]</scope>
</reference>
<name>A0A444DUW2_ENSVE</name>
<comment type="caution">
    <text evidence="1">The sequence shown here is derived from an EMBL/GenBank/DDBJ whole genome shotgun (WGS) entry which is preliminary data.</text>
</comment>
<dbReference type="Proteomes" id="UP000287651">
    <property type="component" value="Unassembled WGS sequence"/>
</dbReference>
<protein>
    <submittedName>
        <fullName evidence="1">Uncharacterized protein</fullName>
    </submittedName>
</protein>
<dbReference type="EMBL" id="AMZH03018459">
    <property type="protein sequence ID" value="RRT41595.1"/>
    <property type="molecule type" value="Genomic_DNA"/>
</dbReference>
<sequence>MRGEEIARERRIARHGKKSKFSSYSFSLPRLRPLLSTTSLVRSPHAGRRFFSLGGEKKSPAGDGSCDARDRAMDHATREEIQVLLFFSLFFFLPPSVETAPLLLLPLLLSPSLG</sequence>